<accession>A0A3S5CNX1</accession>
<evidence type="ECO:0000313" key="1">
    <source>
        <dbReference type="EMBL" id="VEL24402.1"/>
    </source>
</evidence>
<proteinExistence type="predicted"/>
<dbReference type="OrthoDB" id="10260545at2759"/>
<reference evidence="1" key="1">
    <citation type="submission" date="2018-11" db="EMBL/GenBank/DDBJ databases">
        <authorList>
            <consortium name="Pathogen Informatics"/>
        </authorList>
    </citation>
    <scope>NUCLEOTIDE SEQUENCE</scope>
</reference>
<comment type="caution">
    <text evidence="1">The sequence shown here is derived from an EMBL/GenBank/DDBJ whole genome shotgun (WGS) entry which is preliminary data.</text>
</comment>
<keyword evidence="2" id="KW-1185">Reference proteome</keyword>
<gene>
    <name evidence="1" type="ORF">PXEA_LOCUS17842</name>
</gene>
<dbReference type="AlphaFoldDB" id="A0A3S5CNX1"/>
<evidence type="ECO:0000313" key="2">
    <source>
        <dbReference type="Proteomes" id="UP000784294"/>
    </source>
</evidence>
<dbReference type="Proteomes" id="UP000784294">
    <property type="component" value="Unassembled WGS sequence"/>
</dbReference>
<dbReference type="EMBL" id="CAAALY010067551">
    <property type="protein sequence ID" value="VEL24402.1"/>
    <property type="molecule type" value="Genomic_DNA"/>
</dbReference>
<protein>
    <submittedName>
        <fullName evidence="1">Uncharacterized protein</fullName>
    </submittedName>
</protein>
<organism evidence="1 2">
    <name type="scientific">Protopolystoma xenopodis</name>
    <dbReference type="NCBI Taxonomy" id="117903"/>
    <lineage>
        <taxon>Eukaryota</taxon>
        <taxon>Metazoa</taxon>
        <taxon>Spiralia</taxon>
        <taxon>Lophotrochozoa</taxon>
        <taxon>Platyhelminthes</taxon>
        <taxon>Monogenea</taxon>
        <taxon>Polyopisthocotylea</taxon>
        <taxon>Polystomatidea</taxon>
        <taxon>Polystomatidae</taxon>
        <taxon>Protopolystoma</taxon>
    </lineage>
</organism>
<sequence length="101" mass="10977">MEIEYWPKGGAMTDYLIHLDADLKTTGTGRLKKAKGKGKVTKGLLLGVSVTRAMTKPSAKFGPAEADRLLRKKLKGVVDSTLTNKEGWSKQVDCTIPFGLL</sequence>
<name>A0A3S5CNX1_9PLAT</name>